<evidence type="ECO:0000256" key="14">
    <source>
        <dbReference type="SAM" id="SignalP"/>
    </source>
</evidence>
<dbReference type="CDD" id="cd13539">
    <property type="entry name" value="PBP2_AvModA"/>
    <property type="match status" value="1"/>
</dbReference>
<evidence type="ECO:0000256" key="6">
    <source>
        <dbReference type="ARBA" id="ARBA00022729"/>
    </source>
</evidence>
<keyword evidence="8" id="KW-0826">Tungsten</keyword>
<dbReference type="GO" id="GO:0030973">
    <property type="term" value="F:molybdate ion binding"/>
    <property type="evidence" value="ECO:0007669"/>
    <property type="project" value="InterPro"/>
</dbReference>
<comment type="subunit">
    <text evidence="10">The complex is composed of two ATP-binding proteins (ModC), two transmembrane proteins (ModB) and a solute-binding protein (ModA).</text>
</comment>
<name>A0A368ZVI8_9GAMM</name>
<comment type="function">
    <text evidence="9">Involved in the transport of molybdenum into the cell. Part of the binding-protein-dependent transport system ModABCD.</text>
</comment>
<feature type="binding site" evidence="13">
    <location>
        <position position="60"/>
    </location>
    <ligand>
        <name>molybdate</name>
        <dbReference type="ChEBI" id="CHEBI:36264"/>
    </ligand>
</feature>
<protein>
    <recommendedName>
        <fullName evidence="11">Molybdate-binding protein ModA</fullName>
    </recommendedName>
    <alternativeName>
        <fullName evidence="12">Molybdate/tungstate-binding protein ModA</fullName>
    </alternativeName>
</protein>
<dbReference type="SUPFAM" id="SSF53850">
    <property type="entry name" value="Periplasmic binding protein-like II"/>
    <property type="match status" value="1"/>
</dbReference>
<evidence type="ECO:0000256" key="3">
    <source>
        <dbReference type="ARBA" id="ARBA00022448"/>
    </source>
</evidence>
<keyword evidence="4" id="KW-1003">Cell membrane</keyword>
<evidence type="ECO:0000256" key="5">
    <source>
        <dbReference type="ARBA" id="ARBA00022723"/>
    </source>
</evidence>
<dbReference type="RefSeq" id="WP_114412329.1">
    <property type="nucleotide sequence ID" value="NZ_QPJQ01000019.1"/>
</dbReference>
<evidence type="ECO:0000313" key="15">
    <source>
        <dbReference type="EMBL" id="RCX01022.1"/>
    </source>
</evidence>
<dbReference type="InterPro" id="IPR005950">
    <property type="entry name" value="ModA"/>
</dbReference>
<feature type="binding site" evidence="13">
    <location>
        <position position="168"/>
    </location>
    <ligand>
        <name>molybdate</name>
        <dbReference type="ChEBI" id="CHEBI:36264"/>
    </ligand>
</feature>
<feature type="signal peptide" evidence="14">
    <location>
        <begin position="1"/>
        <end position="23"/>
    </location>
</feature>
<proteinExistence type="inferred from homology"/>
<dbReference type="Proteomes" id="UP000253506">
    <property type="component" value="Unassembled WGS sequence"/>
</dbReference>
<reference evidence="15 16" key="1">
    <citation type="submission" date="2018-07" db="EMBL/GenBank/DDBJ databases">
        <title>Genomic Encyclopedia of Type Strains, Phase III (KMG-III): the genomes of soil and plant-associated and newly described type strains.</title>
        <authorList>
            <person name="Whitman W."/>
        </authorList>
    </citation>
    <scope>NUCLEOTIDE SEQUENCE [LARGE SCALE GENOMIC DNA]</scope>
    <source>
        <strain evidence="15 16">CECT 7731</strain>
    </source>
</reference>
<dbReference type="InterPro" id="IPR050682">
    <property type="entry name" value="ModA/WtpA"/>
</dbReference>
<evidence type="ECO:0000256" key="7">
    <source>
        <dbReference type="ARBA" id="ARBA00023136"/>
    </source>
</evidence>
<evidence type="ECO:0000256" key="12">
    <source>
        <dbReference type="ARBA" id="ARBA00078141"/>
    </source>
</evidence>
<dbReference type="Pfam" id="PF13531">
    <property type="entry name" value="SBP_bac_11"/>
    <property type="match status" value="1"/>
</dbReference>
<evidence type="ECO:0000256" key="9">
    <source>
        <dbReference type="ARBA" id="ARBA00056002"/>
    </source>
</evidence>
<dbReference type="GO" id="GO:0005886">
    <property type="term" value="C:plasma membrane"/>
    <property type="evidence" value="ECO:0007669"/>
    <property type="project" value="UniProtKB-SubCell"/>
</dbReference>
<evidence type="ECO:0000256" key="1">
    <source>
        <dbReference type="ARBA" id="ARBA00004236"/>
    </source>
</evidence>
<dbReference type="NCBIfam" id="TIGR01256">
    <property type="entry name" value="modA"/>
    <property type="match status" value="1"/>
</dbReference>
<keyword evidence="3" id="KW-0813">Transport</keyword>
<evidence type="ECO:0000256" key="10">
    <source>
        <dbReference type="ARBA" id="ARBA00062515"/>
    </source>
</evidence>
<dbReference type="PIRSF" id="PIRSF004846">
    <property type="entry name" value="ModA"/>
    <property type="match status" value="1"/>
</dbReference>
<keyword evidence="13" id="KW-0500">Molybdenum</keyword>
<dbReference type="GO" id="GO:0046872">
    <property type="term" value="F:metal ion binding"/>
    <property type="evidence" value="ECO:0007669"/>
    <property type="project" value="UniProtKB-KW"/>
</dbReference>
<dbReference type="EMBL" id="QPJQ01000019">
    <property type="protein sequence ID" value="RCX01022.1"/>
    <property type="molecule type" value="Genomic_DNA"/>
</dbReference>
<dbReference type="AlphaFoldDB" id="A0A368ZVI8"/>
<dbReference type="PANTHER" id="PTHR30632">
    <property type="entry name" value="MOLYBDATE-BINDING PERIPLASMIC PROTEIN"/>
    <property type="match status" value="1"/>
</dbReference>
<sequence length="252" mass="27633">MRLFNSLSIILLSFLMFSPSSYAEEVHVAVASNFTAAMKDIAKQYEEESGNKVILSFGSSGKFFAQIQHGAPFDVFLSADQNKPDALEKAGAIIPNSRFTYAIGALALWSSKADFIDNNAARLKNGDFNKLALANPKLAPYGVAAMEVLKGLRVTEKTRSKWVMGENISQTYQFVSTGNTDLGFVALSQIMSKGHIKSGSSWIIPSDRYSPIRQDAVLLKKADNNAAAKGLIDYLRSDKARNIIHSYGYKTE</sequence>
<accession>A0A368ZVI8</accession>
<dbReference type="PANTHER" id="PTHR30632:SF14">
    <property type="entry name" value="TUNGSTATE_MOLYBDATE_CHROMATE-BINDING PROTEIN MODA"/>
    <property type="match status" value="1"/>
</dbReference>
<evidence type="ECO:0000256" key="8">
    <source>
        <dbReference type="ARBA" id="ARBA00023245"/>
    </source>
</evidence>
<dbReference type="InterPro" id="IPR044084">
    <property type="entry name" value="AvModA-like_subst-bd"/>
</dbReference>
<evidence type="ECO:0000256" key="11">
    <source>
        <dbReference type="ARBA" id="ARBA00073171"/>
    </source>
</evidence>
<keyword evidence="5 13" id="KW-0479">Metal-binding</keyword>
<dbReference type="GO" id="GO:0015689">
    <property type="term" value="P:molybdate ion transport"/>
    <property type="evidence" value="ECO:0007669"/>
    <property type="project" value="InterPro"/>
</dbReference>
<comment type="caution">
    <text evidence="15">The sequence shown here is derived from an EMBL/GenBank/DDBJ whole genome shotgun (WGS) entry which is preliminary data.</text>
</comment>
<organism evidence="15 16">
    <name type="scientific">Marinomonas foliarum</name>
    <dbReference type="NCBI Taxonomy" id="491950"/>
    <lineage>
        <taxon>Bacteria</taxon>
        <taxon>Pseudomonadati</taxon>
        <taxon>Pseudomonadota</taxon>
        <taxon>Gammaproteobacteria</taxon>
        <taxon>Oceanospirillales</taxon>
        <taxon>Oceanospirillaceae</taxon>
        <taxon>Marinomonas</taxon>
    </lineage>
</organism>
<evidence type="ECO:0000313" key="16">
    <source>
        <dbReference type="Proteomes" id="UP000253506"/>
    </source>
</evidence>
<feature type="chain" id="PRO_5016728201" description="Molybdate-binding protein ModA" evidence="14">
    <location>
        <begin position="24"/>
        <end position="252"/>
    </location>
</feature>
<dbReference type="OrthoDB" id="9785015at2"/>
<evidence type="ECO:0000256" key="4">
    <source>
        <dbReference type="ARBA" id="ARBA00022475"/>
    </source>
</evidence>
<dbReference type="FunFam" id="3.40.190.10:FF:000030">
    <property type="entry name" value="Molybdate ABC transporter substrate-binding protein"/>
    <property type="match status" value="1"/>
</dbReference>
<dbReference type="Gene3D" id="3.40.190.10">
    <property type="entry name" value="Periplasmic binding protein-like II"/>
    <property type="match status" value="2"/>
</dbReference>
<keyword evidence="7" id="KW-0472">Membrane</keyword>
<comment type="subcellular location">
    <subcellularLocation>
        <location evidence="1">Cell membrane</location>
    </subcellularLocation>
</comment>
<evidence type="ECO:0000256" key="13">
    <source>
        <dbReference type="PIRSR" id="PIRSR004846-1"/>
    </source>
</evidence>
<gene>
    <name evidence="15" type="ORF">DFP77_11914</name>
</gene>
<comment type="similarity">
    <text evidence="2">Belongs to the bacterial solute-binding protein ModA family.</text>
</comment>
<evidence type="ECO:0000256" key="2">
    <source>
        <dbReference type="ARBA" id="ARBA00009175"/>
    </source>
</evidence>
<keyword evidence="6 14" id="KW-0732">Signal</keyword>